<evidence type="ECO:0000313" key="2">
    <source>
        <dbReference type="EMBL" id="MST53409.1"/>
    </source>
</evidence>
<dbReference type="GO" id="GO:0030234">
    <property type="term" value="F:enzyme regulator activity"/>
    <property type="evidence" value="ECO:0007669"/>
    <property type="project" value="InterPro"/>
</dbReference>
<accession>A0A6N7X433</accession>
<name>A0A6N7X433_STRAY</name>
<dbReference type="OrthoDB" id="9802729at2"/>
<dbReference type="SMART" id="SM00938">
    <property type="entry name" value="P-II"/>
    <property type="match status" value="1"/>
</dbReference>
<dbReference type="RefSeq" id="WP_154454579.1">
    <property type="nucleotide sequence ID" value="NZ_BRXN01000024.1"/>
</dbReference>
<comment type="similarity">
    <text evidence="1">Belongs to the P(II) protein family.</text>
</comment>
<gene>
    <name evidence="2" type="ORF">FYJ82_03015</name>
    <name evidence="3" type="ORF">O6R09_07045</name>
</gene>
<dbReference type="Gene3D" id="3.30.70.120">
    <property type="match status" value="1"/>
</dbReference>
<dbReference type="EMBL" id="VUNP01000008">
    <property type="protein sequence ID" value="MST53409.1"/>
    <property type="molecule type" value="Genomic_DNA"/>
</dbReference>
<proteinExistence type="inferred from homology"/>
<dbReference type="InterPro" id="IPR011322">
    <property type="entry name" value="N-reg_PII-like_a/b"/>
</dbReference>
<evidence type="ECO:0000256" key="1">
    <source>
        <dbReference type="RuleBase" id="RU003936"/>
    </source>
</evidence>
<dbReference type="SUPFAM" id="SSF54913">
    <property type="entry name" value="GlnB-like"/>
    <property type="match status" value="1"/>
</dbReference>
<evidence type="ECO:0000313" key="5">
    <source>
        <dbReference type="Proteomes" id="UP001212085"/>
    </source>
</evidence>
<dbReference type="InterPro" id="IPR017918">
    <property type="entry name" value="N-reg_PII_CS"/>
</dbReference>
<dbReference type="Proteomes" id="UP000471052">
    <property type="component" value="Unassembled WGS sequence"/>
</dbReference>
<keyword evidence="5" id="KW-1185">Reference proteome</keyword>
<dbReference type="Pfam" id="PF00543">
    <property type="entry name" value="P-II"/>
    <property type="match status" value="1"/>
</dbReference>
<dbReference type="InterPro" id="IPR002187">
    <property type="entry name" value="N-reg_PII"/>
</dbReference>
<dbReference type="InterPro" id="IPR015867">
    <property type="entry name" value="N-reg_PII/ATP_PRibTrfase_C"/>
</dbReference>
<dbReference type="EMBL" id="CP114883">
    <property type="protein sequence ID" value="WBB06039.1"/>
    <property type="molecule type" value="Genomic_DNA"/>
</dbReference>
<dbReference type="AlphaFoldDB" id="A0A6N7X433"/>
<reference evidence="2 4" key="1">
    <citation type="submission" date="2019-08" db="EMBL/GenBank/DDBJ databases">
        <title>In-depth cultivation of the pig gut microbiome towards novel bacterial diversity and tailored functional studies.</title>
        <authorList>
            <person name="Wylensek D."/>
            <person name="Hitch T.C.A."/>
            <person name="Clavel T."/>
        </authorList>
    </citation>
    <scope>NUCLEOTIDE SEQUENCE [LARGE SCALE GENOMIC DNA]</scope>
    <source>
        <strain evidence="2 4">BL-178-WT-3A</strain>
    </source>
</reference>
<protein>
    <submittedName>
        <fullName evidence="2">P-II family nitrogen regulator</fullName>
    </submittedName>
</protein>
<evidence type="ECO:0000313" key="4">
    <source>
        <dbReference type="Proteomes" id="UP000471052"/>
    </source>
</evidence>
<dbReference type="PROSITE" id="PS51343">
    <property type="entry name" value="PII_GLNB_DOM"/>
    <property type="match status" value="1"/>
</dbReference>
<dbReference type="PROSITE" id="PS00638">
    <property type="entry name" value="PII_GLNB_CTER"/>
    <property type="match status" value="1"/>
</dbReference>
<sequence length="113" mass="12360">MKKVEAIIRADRLEDLKDALSKKNLTNGMTVSQVLGHGKQRGFAEYVRGQKIVPTLLAKVKVEIVVCDALVDDVVSSICQTVRTGDVGDGKIFIIPVDEVIRIRTGEKGRDAL</sequence>
<dbReference type="Proteomes" id="UP001212085">
    <property type="component" value="Chromosome"/>
</dbReference>
<dbReference type="PANTHER" id="PTHR30115">
    <property type="entry name" value="NITROGEN REGULATORY PROTEIN P-II"/>
    <property type="match status" value="1"/>
</dbReference>
<dbReference type="PRINTS" id="PR00340">
    <property type="entry name" value="PIIGLNB"/>
</dbReference>
<evidence type="ECO:0000313" key="3">
    <source>
        <dbReference type="EMBL" id="WBB06039.1"/>
    </source>
</evidence>
<dbReference type="GO" id="GO:0005829">
    <property type="term" value="C:cytosol"/>
    <property type="evidence" value="ECO:0007669"/>
    <property type="project" value="TreeGrafter"/>
</dbReference>
<dbReference type="GO" id="GO:0006808">
    <property type="term" value="P:regulation of nitrogen utilization"/>
    <property type="evidence" value="ECO:0007669"/>
    <property type="project" value="InterPro"/>
</dbReference>
<dbReference type="GeneID" id="99636166"/>
<organism evidence="2 4">
    <name type="scientific">Streptococcus alactolyticus</name>
    <dbReference type="NCBI Taxonomy" id="29389"/>
    <lineage>
        <taxon>Bacteria</taxon>
        <taxon>Bacillati</taxon>
        <taxon>Bacillota</taxon>
        <taxon>Bacilli</taxon>
        <taxon>Lactobacillales</taxon>
        <taxon>Streptococcaceae</taxon>
        <taxon>Streptococcus</taxon>
    </lineage>
</organism>
<dbReference type="PANTHER" id="PTHR30115:SF11">
    <property type="entry name" value="NITROGEN REGULATORY PROTEIN P-II HOMOLOG"/>
    <property type="match status" value="1"/>
</dbReference>
<dbReference type="GO" id="GO:0005524">
    <property type="term" value="F:ATP binding"/>
    <property type="evidence" value="ECO:0007669"/>
    <property type="project" value="TreeGrafter"/>
</dbReference>
<reference evidence="3 5" key="2">
    <citation type="submission" date="2022-12" db="EMBL/GenBank/DDBJ databases">
        <title>Streptococcus alactolyticus LGM, complete genome.</title>
        <authorList>
            <person name="Liu Z."/>
            <person name="Mu C."/>
            <person name="Zhu W."/>
        </authorList>
    </citation>
    <scope>NUCLEOTIDE SEQUENCE [LARGE SCALE GENOMIC DNA]</scope>
    <source>
        <strain evidence="3 5">LGM</strain>
    </source>
</reference>